<evidence type="ECO:0000256" key="3">
    <source>
        <dbReference type="ARBA" id="ARBA00022448"/>
    </source>
</evidence>
<comment type="subcellular location">
    <subcellularLocation>
        <location evidence="1">Membrane</location>
        <topology evidence="1">Multi-pass membrane protein</topology>
    </subcellularLocation>
</comment>
<evidence type="ECO:0000313" key="9">
    <source>
        <dbReference type="EMBL" id="KAK3738701.1"/>
    </source>
</evidence>
<evidence type="ECO:0000256" key="5">
    <source>
        <dbReference type="ARBA" id="ARBA00022989"/>
    </source>
</evidence>
<dbReference type="InterPro" id="IPR001898">
    <property type="entry name" value="SLC13A/DASS"/>
</dbReference>
<keyword evidence="6 8" id="KW-0472">Membrane</keyword>
<comment type="similarity">
    <text evidence="2">Belongs to the SLC13A/DASS transporter (TC 2.A.47) family. NADC subfamily.</text>
</comment>
<evidence type="ECO:0000256" key="4">
    <source>
        <dbReference type="ARBA" id="ARBA00022692"/>
    </source>
</evidence>
<evidence type="ECO:0000256" key="6">
    <source>
        <dbReference type="ARBA" id="ARBA00023136"/>
    </source>
</evidence>
<dbReference type="Proteomes" id="UP001283361">
    <property type="component" value="Unassembled WGS sequence"/>
</dbReference>
<feature type="transmembrane region" description="Helical" evidence="8">
    <location>
        <begin position="380"/>
        <end position="400"/>
    </location>
</feature>
<dbReference type="PANTHER" id="PTHR10283">
    <property type="entry name" value="SOLUTE CARRIER FAMILY 13 MEMBER"/>
    <property type="match status" value="1"/>
</dbReference>
<feature type="transmembrane region" description="Helical" evidence="8">
    <location>
        <begin position="341"/>
        <end position="360"/>
    </location>
</feature>
<reference evidence="9" key="1">
    <citation type="journal article" date="2023" name="G3 (Bethesda)">
        <title>A reference genome for the long-term kleptoplast-retaining sea slug Elysia crispata morphotype clarki.</title>
        <authorList>
            <person name="Eastman K.E."/>
            <person name="Pendleton A.L."/>
            <person name="Shaikh M.A."/>
            <person name="Suttiyut T."/>
            <person name="Ogas R."/>
            <person name="Tomko P."/>
            <person name="Gavelis G."/>
            <person name="Widhalm J.R."/>
            <person name="Wisecaver J.H."/>
        </authorList>
    </citation>
    <scope>NUCLEOTIDE SEQUENCE</scope>
    <source>
        <strain evidence="9">ECLA1</strain>
    </source>
</reference>
<feature type="transmembrane region" description="Helical" evidence="8">
    <location>
        <begin position="299"/>
        <end position="320"/>
    </location>
</feature>
<evidence type="ECO:0000313" key="10">
    <source>
        <dbReference type="Proteomes" id="UP001283361"/>
    </source>
</evidence>
<dbReference type="InterPro" id="IPR031312">
    <property type="entry name" value="Na/sul_symport_CS"/>
</dbReference>
<evidence type="ECO:0000256" key="2">
    <source>
        <dbReference type="ARBA" id="ARBA00006772"/>
    </source>
</evidence>
<comment type="caution">
    <text evidence="9">The sequence shown here is derived from an EMBL/GenBank/DDBJ whole genome shotgun (WGS) entry which is preliminary data.</text>
</comment>
<dbReference type="PROSITE" id="PS01271">
    <property type="entry name" value="NA_SULFATE"/>
    <property type="match status" value="1"/>
</dbReference>
<name>A0AAE0YAL9_9GAST</name>
<keyword evidence="4 8" id="KW-0812">Transmembrane</keyword>
<keyword evidence="10" id="KW-1185">Reference proteome</keyword>
<feature type="region of interest" description="Disordered" evidence="7">
    <location>
        <begin position="1"/>
        <end position="45"/>
    </location>
</feature>
<evidence type="ECO:0000256" key="7">
    <source>
        <dbReference type="SAM" id="MobiDB-lite"/>
    </source>
</evidence>
<evidence type="ECO:0000256" key="1">
    <source>
        <dbReference type="ARBA" id="ARBA00004141"/>
    </source>
</evidence>
<evidence type="ECO:0000256" key="8">
    <source>
        <dbReference type="SAM" id="Phobius"/>
    </source>
</evidence>
<dbReference type="GO" id="GO:0015141">
    <property type="term" value="F:succinate transmembrane transporter activity"/>
    <property type="evidence" value="ECO:0007669"/>
    <property type="project" value="UniProtKB-ARBA"/>
</dbReference>
<gene>
    <name evidence="9" type="ORF">RRG08_000793</name>
</gene>
<dbReference type="GO" id="GO:0005886">
    <property type="term" value="C:plasma membrane"/>
    <property type="evidence" value="ECO:0007669"/>
    <property type="project" value="TreeGrafter"/>
</dbReference>
<feature type="transmembrane region" description="Helical" evidence="8">
    <location>
        <begin position="157"/>
        <end position="179"/>
    </location>
</feature>
<keyword evidence="3" id="KW-0813">Transport</keyword>
<dbReference type="AlphaFoldDB" id="A0AAE0YAL9"/>
<feature type="compositionally biased region" description="Low complexity" evidence="7">
    <location>
        <begin position="25"/>
        <end position="45"/>
    </location>
</feature>
<dbReference type="EMBL" id="JAWDGP010006576">
    <property type="protein sequence ID" value="KAK3738701.1"/>
    <property type="molecule type" value="Genomic_DNA"/>
</dbReference>
<accession>A0AAE0YAL9</accession>
<feature type="transmembrane region" description="Helical" evidence="8">
    <location>
        <begin position="213"/>
        <end position="230"/>
    </location>
</feature>
<dbReference type="Pfam" id="PF00939">
    <property type="entry name" value="Na_sulph_symp"/>
    <property type="match status" value="1"/>
</dbReference>
<protein>
    <submittedName>
        <fullName evidence="9">Uncharacterized protein</fullName>
    </submittedName>
</protein>
<sequence length="420" mass="45327">MSSYPGNDLDHIAKPNPDTAVHVDAGLSGPGSSPPAAAGPGQDPPGVTRLTKGLTLCIAYAANIGGISTLTGTPPNLVLKQNADEFYMRYQPADDKSGSPISFGNWMGLAVPLSAITLVLGWLLLVIIFVSGRGCCTLDKNQARAIKTTIKEEWKKLGPITLAQVILTVMFVFLAVLWVSRDPNESPGWAVWFKYNQTTSAGVEKKSFPSDSTSAMLVAISLFILPAKLPNICCFRKPERAGEPVYTPILVWEQVHRKLPWGVIILLGGGFALAKGVEESELSQWLADKLETLDYLDKWVLNLCLCLIVAAFTEVTSNTATASLLMPIMANLGRSLGYNPLYLMVSTALATSFAFMLPVATPPNAIVFSYGAIKVTDMAFSGFFMNLIAVGALTLAVNTWGVEIYDFDTFDEIFNKTLTS</sequence>
<proteinExistence type="inferred from homology"/>
<keyword evidence="5 8" id="KW-1133">Transmembrane helix</keyword>
<dbReference type="PANTHER" id="PTHR10283:SF82">
    <property type="entry name" value="SOLUTE CARRIER FAMILY 13 MEMBER 2"/>
    <property type="match status" value="1"/>
</dbReference>
<organism evidence="9 10">
    <name type="scientific">Elysia crispata</name>
    <name type="common">lettuce slug</name>
    <dbReference type="NCBI Taxonomy" id="231223"/>
    <lineage>
        <taxon>Eukaryota</taxon>
        <taxon>Metazoa</taxon>
        <taxon>Spiralia</taxon>
        <taxon>Lophotrochozoa</taxon>
        <taxon>Mollusca</taxon>
        <taxon>Gastropoda</taxon>
        <taxon>Heterobranchia</taxon>
        <taxon>Euthyneura</taxon>
        <taxon>Panpulmonata</taxon>
        <taxon>Sacoglossa</taxon>
        <taxon>Placobranchoidea</taxon>
        <taxon>Plakobranchidae</taxon>
        <taxon>Elysia</taxon>
    </lineage>
</organism>
<feature type="transmembrane region" description="Helical" evidence="8">
    <location>
        <begin position="109"/>
        <end position="136"/>
    </location>
</feature>